<evidence type="ECO:0000256" key="6">
    <source>
        <dbReference type="SAM" id="Phobius"/>
    </source>
</evidence>
<name>A0A937APC2_9HYPH</name>
<feature type="transmembrane region" description="Helical" evidence="6">
    <location>
        <begin position="21"/>
        <end position="39"/>
    </location>
</feature>
<dbReference type="SUPFAM" id="SSF161111">
    <property type="entry name" value="Cation efflux protein transmembrane domain-like"/>
    <property type="match status" value="1"/>
</dbReference>
<evidence type="ECO:0000256" key="4">
    <source>
        <dbReference type="ARBA" id="ARBA00022989"/>
    </source>
</evidence>
<feature type="transmembrane region" description="Helical" evidence="6">
    <location>
        <begin position="164"/>
        <end position="184"/>
    </location>
</feature>
<dbReference type="EMBL" id="SEOL01000001">
    <property type="protein sequence ID" value="MBL0848481.1"/>
    <property type="molecule type" value="Genomic_DNA"/>
</dbReference>
<feature type="domain" description="Cation efflux protein transmembrane" evidence="7">
    <location>
        <begin position="15"/>
        <end position="222"/>
    </location>
</feature>
<evidence type="ECO:0000256" key="2">
    <source>
        <dbReference type="ARBA" id="ARBA00022448"/>
    </source>
</evidence>
<dbReference type="PANTHER" id="PTHR43840">
    <property type="entry name" value="MITOCHONDRIAL METAL TRANSPORTER 1-RELATED"/>
    <property type="match status" value="1"/>
</dbReference>
<dbReference type="AlphaFoldDB" id="A0A937APC2"/>
<sequence length="314" mass="35671">MQNYKARLKSEEGVLKLSIGITMLMALMNMAVGILSGASTIIFDSFYLCIDAFIIGISLFVTRLISRDALEVNNHGRKRYFQFGFWHLEPMVLAFNSIFLIFGTFFGLINSISSIMSGGHDVSFYQVALYSFIVSSIHWIMGIYEKRCNRKIKSDFIAFDARAWIISAIMLDGLFAAFLCGMLLKNSAYHWMALYVDPIVLMVICLCVLPSSIRMLKKSTFEIFQMTPPDLDIQVKRAVYPIVLRHGFLEFYTYAAKIGRARIIEIHLIVPLNYPVKSIASFDSIRHEIGAAIGGCEEDRWLTISFTAQKKWAV</sequence>
<organism evidence="8 9">
    <name type="scientific">Candidatus Liberibacter ctenarytainae</name>
    <dbReference type="NCBI Taxonomy" id="2020335"/>
    <lineage>
        <taxon>Bacteria</taxon>
        <taxon>Pseudomonadati</taxon>
        <taxon>Pseudomonadota</taxon>
        <taxon>Alphaproteobacteria</taxon>
        <taxon>Hyphomicrobiales</taxon>
        <taxon>Rhizobiaceae</taxon>
        <taxon>Liberibacter</taxon>
    </lineage>
</organism>
<feature type="transmembrane region" description="Helical" evidence="6">
    <location>
        <begin position="86"/>
        <end position="112"/>
    </location>
</feature>
<feature type="transmembrane region" description="Helical" evidence="6">
    <location>
        <begin position="190"/>
        <end position="209"/>
    </location>
</feature>
<dbReference type="GO" id="GO:0006882">
    <property type="term" value="P:intracellular zinc ion homeostasis"/>
    <property type="evidence" value="ECO:0007669"/>
    <property type="project" value="TreeGrafter"/>
</dbReference>
<dbReference type="GO" id="GO:0015341">
    <property type="term" value="F:zinc efflux antiporter activity"/>
    <property type="evidence" value="ECO:0007669"/>
    <property type="project" value="TreeGrafter"/>
</dbReference>
<feature type="transmembrane region" description="Helical" evidence="6">
    <location>
        <begin position="45"/>
        <end position="65"/>
    </location>
</feature>
<keyword evidence="2" id="KW-0813">Transport</keyword>
<dbReference type="InterPro" id="IPR058533">
    <property type="entry name" value="Cation_efflux_TM"/>
</dbReference>
<proteinExistence type="predicted"/>
<protein>
    <submittedName>
        <fullName evidence="8">Cation transporter</fullName>
    </submittedName>
</protein>
<keyword evidence="3 6" id="KW-0812">Transmembrane</keyword>
<dbReference type="PANTHER" id="PTHR43840:SF15">
    <property type="entry name" value="MITOCHONDRIAL METAL TRANSPORTER 1-RELATED"/>
    <property type="match status" value="1"/>
</dbReference>
<keyword evidence="4 6" id="KW-1133">Transmembrane helix</keyword>
<keyword evidence="5 6" id="KW-0472">Membrane</keyword>
<evidence type="ECO:0000256" key="1">
    <source>
        <dbReference type="ARBA" id="ARBA00004141"/>
    </source>
</evidence>
<dbReference type="InterPro" id="IPR050291">
    <property type="entry name" value="CDF_Transporter"/>
</dbReference>
<gene>
    <name evidence="8" type="ORF">EU981_00010</name>
</gene>
<dbReference type="Pfam" id="PF01545">
    <property type="entry name" value="Cation_efflux"/>
    <property type="match status" value="1"/>
</dbReference>
<evidence type="ECO:0000256" key="5">
    <source>
        <dbReference type="ARBA" id="ARBA00023136"/>
    </source>
</evidence>
<dbReference type="GO" id="GO:0005886">
    <property type="term" value="C:plasma membrane"/>
    <property type="evidence" value="ECO:0007669"/>
    <property type="project" value="TreeGrafter"/>
</dbReference>
<dbReference type="GO" id="GO:0015086">
    <property type="term" value="F:cadmium ion transmembrane transporter activity"/>
    <property type="evidence" value="ECO:0007669"/>
    <property type="project" value="TreeGrafter"/>
</dbReference>
<evidence type="ECO:0000313" key="9">
    <source>
        <dbReference type="Proteomes" id="UP000736856"/>
    </source>
</evidence>
<dbReference type="Gene3D" id="1.20.1510.10">
    <property type="entry name" value="Cation efflux protein transmembrane domain"/>
    <property type="match status" value="1"/>
</dbReference>
<evidence type="ECO:0000259" key="7">
    <source>
        <dbReference type="Pfam" id="PF01545"/>
    </source>
</evidence>
<comment type="caution">
    <text evidence="8">The sequence shown here is derived from an EMBL/GenBank/DDBJ whole genome shotgun (WGS) entry which is preliminary data.</text>
</comment>
<accession>A0A937APC2</accession>
<reference evidence="8" key="1">
    <citation type="submission" date="2019-02" db="EMBL/GenBank/DDBJ databases">
        <title>A novel Candidatus Liberibacter species associated with the New Zealand native fuchsia psyllid, Ctenarytaina fuchsiae.</title>
        <authorList>
            <person name="Thompson S.M."/>
            <person name="Jorgensen N."/>
            <person name="David C."/>
            <person name="Bulman S.R."/>
            <person name="Smith G.R."/>
        </authorList>
    </citation>
    <scope>NUCLEOTIDE SEQUENCE</scope>
    <source>
        <strain evidence="8">Oxford</strain>
    </source>
</reference>
<evidence type="ECO:0000256" key="3">
    <source>
        <dbReference type="ARBA" id="ARBA00022692"/>
    </source>
</evidence>
<comment type="subcellular location">
    <subcellularLocation>
        <location evidence="1">Membrane</location>
        <topology evidence="1">Multi-pass membrane protein</topology>
    </subcellularLocation>
</comment>
<dbReference type="GO" id="GO:0015093">
    <property type="term" value="F:ferrous iron transmembrane transporter activity"/>
    <property type="evidence" value="ECO:0007669"/>
    <property type="project" value="TreeGrafter"/>
</dbReference>
<feature type="transmembrane region" description="Helical" evidence="6">
    <location>
        <begin position="124"/>
        <end position="144"/>
    </location>
</feature>
<dbReference type="InterPro" id="IPR027469">
    <property type="entry name" value="Cation_efflux_TMD_sf"/>
</dbReference>
<evidence type="ECO:0000313" key="8">
    <source>
        <dbReference type="EMBL" id="MBL0848481.1"/>
    </source>
</evidence>
<dbReference type="Proteomes" id="UP000736856">
    <property type="component" value="Unassembled WGS sequence"/>
</dbReference>